<dbReference type="GO" id="GO:0005654">
    <property type="term" value="C:nucleoplasm"/>
    <property type="evidence" value="ECO:0007669"/>
    <property type="project" value="TreeGrafter"/>
</dbReference>
<feature type="compositionally biased region" description="Basic and acidic residues" evidence="1">
    <location>
        <begin position="214"/>
        <end position="231"/>
    </location>
</feature>
<feature type="region of interest" description="Disordered" evidence="1">
    <location>
        <begin position="36"/>
        <end position="265"/>
    </location>
</feature>
<evidence type="ECO:0000313" key="4">
    <source>
        <dbReference type="RefSeq" id="XP_030631331.1"/>
    </source>
</evidence>
<dbReference type="InParanoid" id="A0A6J2VJ92"/>
<dbReference type="GO" id="GO:0045814">
    <property type="term" value="P:negative regulation of gene expression, epigenetic"/>
    <property type="evidence" value="ECO:0007669"/>
    <property type="project" value="TreeGrafter"/>
</dbReference>
<evidence type="ECO:0000256" key="1">
    <source>
        <dbReference type="SAM" id="MobiDB-lite"/>
    </source>
</evidence>
<keyword evidence="3" id="KW-1185">Reference proteome</keyword>
<dbReference type="CDD" id="cd22896">
    <property type="entry name" value="periphilin-like"/>
    <property type="match status" value="1"/>
</dbReference>
<feature type="domain" description="Periphilin-1 C-terminal" evidence="2">
    <location>
        <begin position="273"/>
        <end position="351"/>
    </location>
</feature>
<name>A0A6J2VJ92_CHACN</name>
<feature type="compositionally biased region" description="Basic and acidic residues" evidence="1">
    <location>
        <begin position="79"/>
        <end position="113"/>
    </location>
</feature>
<gene>
    <name evidence="4" type="primary">LOC115812913</name>
</gene>
<evidence type="ECO:0000259" key="2">
    <source>
        <dbReference type="Pfam" id="PF25234"/>
    </source>
</evidence>
<dbReference type="InterPro" id="IPR028851">
    <property type="entry name" value="Pphln1"/>
</dbReference>
<dbReference type="PANTHER" id="PTHR15836:SF4">
    <property type="entry name" value="PERIPHILIN-1"/>
    <property type="match status" value="1"/>
</dbReference>
<dbReference type="GeneID" id="115812913"/>
<proteinExistence type="predicted"/>
<dbReference type="GO" id="GO:0097355">
    <property type="term" value="P:protein localization to heterochromatin"/>
    <property type="evidence" value="ECO:0007669"/>
    <property type="project" value="TreeGrafter"/>
</dbReference>
<organism evidence="3 4">
    <name type="scientific">Chanos chanos</name>
    <name type="common">Milkfish</name>
    <name type="synonym">Mugil chanos</name>
    <dbReference type="NCBI Taxonomy" id="29144"/>
    <lineage>
        <taxon>Eukaryota</taxon>
        <taxon>Metazoa</taxon>
        <taxon>Chordata</taxon>
        <taxon>Craniata</taxon>
        <taxon>Vertebrata</taxon>
        <taxon>Euteleostomi</taxon>
        <taxon>Actinopterygii</taxon>
        <taxon>Neopterygii</taxon>
        <taxon>Teleostei</taxon>
        <taxon>Ostariophysi</taxon>
        <taxon>Gonorynchiformes</taxon>
        <taxon>Chanidae</taxon>
        <taxon>Chanos</taxon>
    </lineage>
</organism>
<dbReference type="InterPro" id="IPR057603">
    <property type="entry name" value="Periphilin-1_C"/>
</dbReference>
<sequence>MAYRRDRTIRELYEERFSDRSAPYQRVVSLVDRRTGFNRPEDDYDRVNDYDLQRYGGGPRGYHGDDQRGYHGDSGNFGNERRNVPPYRRDEPYPYYRGPREDPQVNRQVEIRNRGRVASQPSVRGQRLPPPRSMSSALPNGEDDTLMQAIMNLDRGDDREGVRRKAPFPSMRERSPIKRDIPPFPHSRSGSSVSSRSYSPDRGRSYPYPNQTKKRYEEPYGPSRESDKEKTPSYMLSGSRDGSPHSSVSASKEEIPAFGGEQDEVPVVKDDAVKSSDEVQDPRAQAIMAKALEIEKLYRQDCETFGMVVKMLISKEPSLEKLLQTPLRENLIELRDRCLDDLRQFITEVDETQKS</sequence>
<feature type="compositionally biased region" description="Low complexity" evidence="1">
    <location>
        <begin position="187"/>
        <end position="198"/>
    </location>
</feature>
<feature type="compositionally biased region" description="Basic and acidic residues" evidence="1">
    <location>
        <begin position="171"/>
        <end position="181"/>
    </location>
</feature>
<dbReference type="GO" id="GO:0045892">
    <property type="term" value="P:negative regulation of DNA-templated transcription"/>
    <property type="evidence" value="ECO:0007669"/>
    <property type="project" value="InterPro"/>
</dbReference>
<dbReference type="OrthoDB" id="8933311at2759"/>
<dbReference type="Proteomes" id="UP000504632">
    <property type="component" value="Chromosome 5"/>
</dbReference>
<dbReference type="RefSeq" id="XP_030631331.1">
    <property type="nucleotide sequence ID" value="XM_030775471.1"/>
</dbReference>
<feature type="compositionally biased region" description="Basic and acidic residues" evidence="1">
    <location>
        <begin position="154"/>
        <end position="163"/>
    </location>
</feature>
<evidence type="ECO:0000313" key="3">
    <source>
        <dbReference type="Proteomes" id="UP000504632"/>
    </source>
</evidence>
<protein>
    <submittedName>
        <fullName evidence="4">Periphilin-1</fullName>
    </submittedName>
</protein>
<dbReference type="PANTHER" id="PTHR15836">
    <property type="entry name" value="PERIPHILIN 1"/>
    <property type="match status" value="1"/>
</dbReference>
<dbReference type="Pfam" id="PF25234">
    <property type="entry name" value="Periphilin_C"/>
    <property type="match status" value="1"/>
</dbReference>
<reference evidence="4" key="1">
    <citation type="submission" date="2025-08" db="UniProtKB">
        <authorList>
            <consortium name="RefSeq"/>
        </authorList>
    </citation>
    <scope>IDENTIFICATION</scope>
</reference>
<dbReference type="AlphaFoldDB" id="A0A6J2VJ92"/>
<feature type="compositionally biased region" description="Basic and acidic residues" evidence="1">
    <location>
        <begin position="36"/>
        <end position="52"/>
    </location>
</feature>
<feature type="compositionally biased region" description="Basic and acidic residues" evidence="1">
    <location>
        <begin position="62"/>
        <end position="71"/>
    </location>
</feature>
<accession>A0A6J2VJ92</accession>